<gene>
    <name evidence="7" type="primary">RRG9</name>
    <name evidence="7" type="ORF">SEPCBS57363_004449</name>
</gene>
<feature type="compositionally biased region" description="Basic and acidic residues" evidence="6">
    <location>
        <begin position="280"/>
        <end position="289"/>
    </location>
</feature>
<reference evidence="7 8" key="1">
    <citation type="submission" date="2024-01" db="EMBL/GenBank/DDBJ databases">
        <authorList>
            <person name="Allen C."/>
            <person name="Tagirdzhanova G."/>
        </authorList>
    </citation>
    <scope>NUCLEOTIDE SEQUENCE [LARGE SCALE GENOMIC DNA]</scope>
    <source>
        <strain evidence="7 8">CBS 573.63</strain>
    </source>
</reference>
<evidence type="ECO:0000256" key="4">
    <source>
        <dbReference type="ARBA" id="ARBA00013566"/>
    </source>
</evidence>
<evidence type="ECO:0000256" key="3">
    <source>
        <dbReference type="ARBA" id="ARBA00010895"/>
    </source>
</evidence>
<feature type="compositionally biased region" description="Low complexity" evidence="6">
    <location>
        <begin position="301"/>
        <end position="315"/>
    </location>
</feature>
<proteinExistence type="inferred from homology"/>
<name>A0ABP0DTW7_9PEZI</name>
<comment type="function">
    <text evidence="1">Required for respiratory activity and maintenance and expression of the mitochondrial genome.</text>
</comment>
<feature type="compositionally biased region" description="Pro residues" evidence="6">
    <location>
        <begin position="161"/>
        <end position="173"/>
    </location>
</feature>
<feature type="compositionally biased region" description="Basic and acidic residues" evidence="6">
    <location>
        <begin position="32"/>
        <end position="44"/>
    </location>
</feature>
<feature type="compositionally biased region" description="Basic and acidic residues" evidence="6">
    <location>
        <begin position="324"/>
        <end position="335"/>
    </location>
</feature>
<comment type="subcellular location">
    <subcellularLocation>
        <location evidence="2">Mitochondrion</location>
    </subcellularLocation>
</comment>
<sequence length="381" mass="43339">MEARTEVTSKRTTGNASEVVLGKNARKRLRRKQENELRQSEHVPPEATATDESVKLDAGEAVKLPKKKKPTGRKFEVEKPKEQREAQQELLKLPRETRNRQRQKSATANETDAPVLYQKAKQAEKSADRMVARNARKEANKATETLERPPKTISEKAGTGPSPPSPHRGPLPPVRSAEPWQVQKRALQTKFPEGWNPRKKLSPDALEGIRALHRQFPETYTTATLVRHFQVSPEAIRRILKSSWQATPEVEEDRQARWFGRGKQVWSRWAELGRKPPKRWQAEGIRRDPMSWPGGRKRQMARQQLQTQTRQSRQAFQSQLSAEGTRDHSVGETDKSSVSYAGTQRTVRKESAEAEPSRARTSSKGRKIRLQLAGLDPESKA</sequence>
<feature type="compositionally biased region" description="Basic and acidic residues" evidence="6">
    <location>
        <begin position="121"/>
        <end position="154"/>
    </location>
</feature>
<evidence type="ECO:0000313" key="7">
    <source>
        <dbReference type="EMBL" id="CAK7271108.1"/>
    </source>
</evidence>
<feature type="compositionally biased region" description="Polar residues" evidence="6">
    <location>
        <begin position="336"/>
        <end position="345"/>
    </location>
</feature>
<dbReference type="PANTHER" id="PTHR13475:SF3">
    <property type="entry name" value="NEUGRIN"/>
    <property type="match status" value="1"/>
</dbReference>
<feature type="region of interest" description="Disordered" evidence="6">
    <location>
        <begin position="1"/>
        <end position="200"/>
    </location>
</feature>
<dbReference type="Proteomes" id="UP001642501">
    <property type="component" value="Unassembled WGS sequence"/>
</dbReference>
<evidence type="ECO:0000313" key="8">
    <source>
        <dbReference type="Proteomes" id="UP001642501"/>
    </source>
</evidence>
<feature type="compositionally biased region" description="Basic and acidic residues" evidence="6">
    <location>
        <begin position="73"/>
        <end position="99"/>
    </location>
</feature>
<protein>
    <recommendedName>
        <fullName evidence="4">Required for respiratory growth protein 9, mitochondrial</fullName>
    </recommendedName>
</protein>
<evidence type="ECO:0000256" key="1">
    <source>
        <dbReference type="ARBA" id="ARBA00003548"/>
    </source>
</evidence>
<evidence type="ECO:0000256" key="6">
    <source>
        <dbReference type="SAM" id="MobiDB-lite"/>
    </source>
</evidence>
<comment type="similarity">
    <text evidence="3">Belongs to the RRG9 family.</text>
</comment>
<feature type="compositionally biased region" description="Basic and acidic residues" evidence="6">
    <location>
        <begin position="347"/>
        <end position="358"/>
    </location>
</feature>
<keyword evidence="5" id="KW-0809">Transit peptide</keyword>
<dbReference type="InterPro" id="IPR010487">
    <property type="entry name" value="NGRN/Rrg9"/>
</dbReference>
<dbReference type="Pfam" id="PF06413">
    <property type="entry name" value="Neugrin"/>
    <property type="match status" value="1"/>
</dbReference>
<organism evidence="7 8">
    <name type="scientific">Sporothrix epigloea</name>
    <dbReference type="NCBI Taxonomy" id="1892477"/>
    <lineage>
        <taxon>Eukaryota</taxon>
        <taxon>Fungi</taxon>
        <taxon>Dikarya</taxon>
        <taxon>Ascomycota</taxon>
        <taxon>Pezizomycotina</taxon>
        <taxon>Sordariomycetes</taxon>
        <taxon>Sordariomycetidae</taxon>
        <taxon>Ophiostomatales</taxon>
        <taxon>Ophiostomataceae</taxon>
        <taxon>Sporothrix</taxon>
    </lineage>
</organism>
<dbReference type="EMBL" id="CAWUOM010000083">
    <property type="protein sequence ID" value="CAK7271108.1"/>
    <property type="molecule type" value="Genomic_DNA"/>
</dbReference>
<evidence type="ECO:0000256" key="5">
    <source>
        <dbReference type="ARBA" id="ARBA00022946"/>
    </source>
</evidence>
<comment type="caution">
    <text evidence="7">The sequence shown here is derived from an EMBL/GenBank/DDBJ whole genome shotgun (WGS) entry which is preliminary data.</text>
</comment>
<dbReference type="PANTHER" id="PTHR13475">
    <property type="entry name" value="NEUGRIN"/>
    <property type="match status" value="1"/>
</dbReference>
<keyword evidence="8" id="KW-1185">Reference proteome</keyword>
<evidence type="ECO:0000256" key="2">
    <source>
        <dbReference type="ARBA" id="ARBA00004173"/>
    </source>
</evidence>
<accession>A0ABP0DTW7</accession>
<feature type="region of interest" description="Disordered" evidence="6">
    <location>
        <begin position="277"/>
        <end position="381"/>
    </location>
</feature>